<comment type="subcellular location">
    <subcellularLocation>
        <location evidence="1">Nucleus</location>
    </subcellularLocation>
</comment>
<dbReference type="GO" id="GO:0005634">
    <property type="term" value="C:nucleus"/>
    <property type="evidence" value="ECO:0007669"/>
    <property type="project" value="UniProtKB-SubCell"/>
</dbReference>
<dbReference type="AlphaFoldDB" id="A0A2H1V4M5"/>
<dbReference type="SUPFAM" id="SSF53098">
    <property type="entry name" value="Ribonuclease H-like"/>
    <property type="match status" value="1"/>
</dbReference>
<gene>
    <name evidence="8" type="ORF">SFRICE_019699</name>
</gene>
<evidence type="ECO:0000256" key="4">
    <source>
        <dbReference type="ARBA" id="ARBA00022833"/>
    </source>
</evidence>
<evidence type="ECO:0000256" key="5">
    <source>
        <dbReference type="ARBA" id="ARBA00023242"/>
    </source>
</evidence>
<keyword evidence="5" id="KW-0539">Nucleus</keyword>
<proteinExistence type="predicted"/>
<evidence type="ECO:0000256" key="1">
    <source>
        <dbReference type="ARBA" id="ARBA00004123"/>
    </source>
</evidence>
<name>A0A2H1V4M5_SPOFR</name>
<dbReference type="PANTHER" id="PTHR46481:SF10">
    <property type="entry name" value="ZINC FINGER BED DOMAIN-CONTAINING PROTEIN 39"/>
    <property type="match status" value="1"/>
</dbReference>
<sequence>MATKHPTISLAVQRQPAADVETPQNSTALLSNTDSDAPATLTLRQPVNVPLITNFIRRPPSSRKTDLIDKQVVAMVTKGHHSLRMVEEPEFRKLIDMVSTCPGYQLPTRKTFSQSLIPKTYKERLDWAKRSVGCFAHLLNLVVQDSLKTVAGVVNKVKAVVEFFKRSAQAQAKLETAQKQMNLPLLKLKQECPTRWNSCFDMLERILKIKDAVISTIALTRSDLNIQTVEWDLISKIVPILRPFYEVTLEISAEQNVSLSKVLICTKLLSKQIVQQINTNQHPDIAVFLNRLNHNVNARFRDFESNTLYADTAILDPRFKQKAFRTPEAYRRANENLRRRVAEVRIQVPITPIVDVQEQLPPEEPVQSSSSIWEEFDVEMSRTTRPECSVAAGIKELDKYLLEEPLNRKEDPLKWWHSRKHIYPHLYTVVLSRLCIQATSVSCERVFSSAGQVVSDRRRLLKPSKITQMLFLHHNM</sequence>
<organism evidence="8">
    <name type="scientific">Spodoptera frugiperda</name>
    <name type="common">Fall armyworm</name>
    <dbReference type="NCBI Taxonomy" id="7108"/>
    <lineage>
        <taxon>Eukaryota</taxon>
        <taxon>Metazoa</taxon>
        <taxon>Ecdysozoa</taxon>
        <taxon>Arthropoda</taxon>
        <taxon>Hexapoda</taxon>
        <taxon>Insecta</taxon>
        <taxon>Pterygota</taxon>
        <taxon>Neoptera</taxon>
        <taxon>Endopterygota</taxon>
        <taxon>Lepidoptera</taxon>
        <taxon>Glossata</taxon>
        <taxon>Ditrysia</taxon>
        <taxon>Noctuoidea</taxon>
        <taxon>Noctuidae</taxon>
        <taxon>Amphipyrinae</taxon>
        <taxon>Spodoptera</taxon>
    </lineage>
</organism>
<evidence type="ECO:0000256" key="6">
    <source>
        <dbReference type="SAM" id="MobiDB-lite"/>
    </source>
</evidence>
<dbReference type="PANTHER" id="PTHR46481">
    <property type="entry name" value="ZINC FINGER BED DOMAIN-CONTAINING PROTEIN 4"/>
    <property type="match status" value="1"/>
</dbReference>
<dbReference type="Pfam" id="PF05699">
    <property type="entry name" value="Dimer_Tnp_hAT"/>
    <property type="match status" value="1"/>
</dbReference>
<keyword evidence="2" id="KW-0479">Metal-binding</keyword>
<dbReference type="SUPFAM" id="SSF140996">
    <property type="entry name" value="Hermes dimerisation domain"/>
    <property type="match status" value="1"/>
</dbReference>
<dbReference type="InterPro" id="IPR008906">
    <property type="entry name" value="HATC_C_dom"/>
</dbReference>
<feature type="domain" description="HAT C-terminal dimerisation" evidence="7">
    <location>
        <begin position="396"/>
        <end position="476"/>
    </location>
</feature>
<evidence type="ECO:0000256" key="2">
    <source>
        <dbReference type="ARBA" id="ARBA00022723"/>
    </source>
</evidence>
<keyword evidence="4" id="KW-0862">Zinc</keyword>
<dbReference type="InterPro" id="IPR012337">
    <property type="entry name" value="RNaseH-like_sf"/>
</dbReference>
<evidence type="ECO:0000313" key="8">
    <source>
        <dbReference type="EMBL" id="SOQ35793.1"/>
    </source>
</evidence>
<dbReference type="GO" id="GO:0046983">
    <property type="term" value="F:protein dimerization activity"/>
    <property type="evidence" value="ECO:0007669"/>
    <property type="project" value="InterPro"/>
</dbReference>
<dbReference type="GO" id="GO:0008270">
    <property type="term" value="F:zinc ion binding"/>
    <property type="evidence" value="ECO:0007669"/>
    <property type="project" value="UniProtKB-KW"/>
</dbReference>
<dbReference type="InterPro" id="IPR052035">
    <property type="entry name" value="ZnF_BED_domain_contain"/>
</dbReference>
<keyword evidence="3" id="KW-0863">Zinc-finger</keyword>
<evidence type="ECO:0000256" key="3">
    <source>
        <dbReference type="ARBA" id="ARBA00022771"/>
    </source>
</evidence>
<reference evidence="8" key="1">
    <citation type="submission" date="2016-07" db="EMBL/GenBank/DDBJ databases">
        <authorList>
            <person name="Bretaudeau A."/>
        </authorList>
    </citation>
    <scope>NUCLEOTIDE SEQUENCE</scope>
    <source>
        <strain evidence="8">Rice</strain>
        <tissue evidence="8">Whole body</tissue>
    </source>
</reference>
<protein>
    <submittedName>
        <fullName evidence="8">SFRICE_019699</fullName>
    </submittedName>
</protein>
<feature type="region of interest" description="Disordered" evidence="6">
    <location>
        <begin position="1"/>
        <end position="25"/>
    </location>
</feature>
<accession>A0A2H1V4M5</accession>
<evidence type="ECO:0000259" key="7">
    <source>
        <dbReference type="Pfam" id="PF05699"/>
    </source>
</evidence>
<dbReference type="EMBL" id="ODYU01000651">
    <property type="protein sequence ID" value="SOQ35793.1"/>
    <property type="molecule type" value="Genomic_DNA"/>
</dbReference>